<dbReference type="SUPFAM" id="SSF46785">
    <property type="entry name" value="Winged helix' DNA-binding domain"/>
    <property type="match status" value="1"/>
</dbReference>
<sequence>MQDKIILGLLLDGDKSSYDLKKSMESSTGFFYNSSQGSIQPALKKLIQNEHVLVTEDRRGARRKKVFSITEEGEKEFLRWAGEPIALDKPRDPALVKMFFFNYVEGPRKLELVEQYLREIETVGTTLKMIQQMNREQIGKNRELLNNPKVRSRLDTLEFGMDYYAFLKEWYGKYLQKIKEELEP</sequence>
<keyword evidence="3" id="KW-1185">Reference proteome</keyword>
<dbReference type="Gene3D" id="1.10.10.10">
    <property type="entry name" value="Winged helix-like DNA-binding domain superfamily/Winged helix DNA-binding domain"/>
    <property type="match status" value="1"/>
</dbReference>
<dbReference type="AlphaFoldDB" id="A0A4Y8LTL3"/>
<dbReference type="InterPro" id="IPR036390">
    <property type="entry name" value="WH_DNA-bd_sf"/>
</dbReference>
<name>A0A4Y8LTL3_9BACL</name>
<gene>
    <name evidence="2" type="ORF">E2980_20505</name>
</gene>
<reference evidence="2 3" key="1">
    <citation type="submission" date="2019-03" db="EMBL/GenBank/DDBJ databases">
        <title>Cohnella endophytica sp. nov., a novel endophytic bacterium isolated from bark of Sonneratia apetala.</title>
        <authorList>
            <person name="Tuo L."/>
        </authorList>
    </citation>
    <scope>NUCLEOTIDE SEQUENCE [LARGE SCALE GENOMIC DNA]</scope>
    <source>
        <strain evidence="2 3">CCTCC AB 208254</strain>
    </source>
</reference>
<evidence type="ECO:0000313" key="2">
    <source>
        <dbReference type="EMBL" id="TFE22776.1"/>
    </source>
</evidence>
<dbReference type="InterPro" id="IPR005149">
    <property type="entry name" value="Tscrpt_reg_PadR_N"/>
</dbReference>
<dbReference type="PANTHER" id="PTHR43252">
    <property type="entry name" value="TRANSCRIPTIONAL REGULATOR YQJI"/>
    <property type="match status" value="1"/>
</dbReference>
<feature type="domain" description="Transcription regulator PadR N-terminal" evidence="1">
    <location>
        <begin position="6"/>
        <end position="77"/>
    </location>
</feature>
<dbReference type="OrthoDB" id="9783723at2"/>
<dbReference type="PANTHER" id="PTHR43252:SF6">
    <property type="entry name" value="NEGATIVE TRANSCRIPTION REGULATOR PADR"/>
    <property type="match status" value="1"/>
</dbReference>
<protein>
    <recommendedName>
        <fullName evidence="1">Transcription regulator PadR N-terminal domain-containing protein</fullName>
    </recommendedName>
</protein>
<proteinExistence type="predicted"/>
<accession>A0A4Y8LTL3</accession>
<dbReference type="RefSeq" id="WP_135154114.1">
    <property type="nucleotide sequence ID" value="NZ_SOMN01000040.1"/>
</dbReference>
<evidence type="ECO:0000313" key="3">
    <source>
        <dbReference type="Proteomes" id="UP000297900"/>
    </source>
</evidence>
<evidence type="ECO:0000259" key="1">
    <source>
        <dbReference type="Pfam" id="PF03551"/>
    </source>
</evidence>
<dbReference type="EMBL" id="SOMN01000040">
    <property type="protein sequence ID" value="TFE22776.1"/>
    <property type="molecule type" value="Genomic_DNA"/>
</dbReference>
<dbReference type="Proteomes" id="UP000297900">
    <property type="component" value="Unassembled WGS sequence"/>
</dbReference>
<organism evidence="2 3">
    <name type="scientific">Cohnella luojiensis</name>
    <dbReference type="NCBI Taxonomy" id="652876"/>
    <lineage>
        <taxon>Bacteria</taxon>
        <taxon>Bacillati</taxon>
        <taxon>Bacillota</taxon>
        <taxon>Bacilli</taxon>
        <taxon>Bacillales</taxon>
        <taxon>Paenibacillaceae</taxon>
        <taxon>Cohnella</taxon>
    </lineage>
</organism>
<comment type="caution">
    <text evidence="2">The sequence shown here is derived from an EMBL/GenBank/DDBJ whole genome shotgun (WGS) entry which is preliminary data.</text>
</comment>
<dbReference type="Pfam" id="PF03551">
    <property type="entry name" value="PadR"/>
    <property type="match status" value="1"/>
</dbReference>
<dbReference type="InterPro" id="IPR036388">
    <property type="entry name" value="WH-like_DNA-bd_sf"/>
</dbReference>